<dbReference type="Pfam" id="PF03054">
    <property type="entry name" value="tRNA_Me_trans"/>
    <property type="match status" value="1"/>
</dbReference>
<keyword evidence="2 9" id="KW-0808">Transferase</keyword>
<comment type="caution">
    <text evidence="9">Lacks conserved residue(s) required for the propagation of feature annotation.</text>
</comment>
<dbReference type="Proteomes" id="UP000076079">
    <property type="component" value="Chromosome"/>
</dbReference>
<dbReference type="PANTHER" id="PTHR11933:SF5">
    <property type="entry name" value="MITOCHONDRIAL TRNA-SPECIFIC 2-THIOURIDYLASE 1"/>
    <property type="match status" value="1"/>
</dbReference>
<evidence type="ECO:0000256" key="1">
    <source>
        <dbReference type="ARBA" id="ARBA00022555"/>
    </source>
</evidence>
<feature type="site" description="Interaction with tRNA" evidence="9">
    <location>
        <position position="125"/>
    </location>
</feature>
<dbReference type="AlphaFoldDB" id="A0A143PQG6"/>
<dbReference type="GO" id="GO:0002143">
    <property type="term" value="P:tRNA wobble position uridine thiolation"/>
    <property type="evidence" value="ECO:0007669"/>
    <property type="project" value="TreeGrafter"/>
</dbReference>
<comment type="catalytic activity">
    <reaction evidence="8 9">
        <text>S-sulfanyl-L-cysteinyl-[protein] + uridine(34) in tRNA + AH2 + ATP = 2-thiouridine(34) in tRNA + L-cysteinyl-[protein] + A + AMP + diphosphate + H(+)</text>
        <dbReference type="Rhea" id="RHEA:47032"/>
        <dbReference type="Rhea" id="RHEA-COMP:10131"/>
        <dbReference type="Rhea" id="RHEA-COMP:11726"/>
        <dbReference type="Rhea" id="RHEA-COMP:11727"/>
        <dbReference type="Rhea" id="RHEA-COMP:11728"/>
        <dbReference type="ChEBI" id="CHEBI:13193"/>
        <dbReference type="ChEBI" id="CHEBI:15378"/>
        <dbReference type="ChEBI" id="CHEBI:17499"/>
        <dbReference type="ChEBI" id="CHEBI:29950"/>
        <dbReference type="ChEBI" id="CHEBI:30616"/>
        <dbReference type="ChEBI" id="CHEBI:33019"/>
        <dbReference type="ChEBI" id="CHEBI:61963"/>
        <dbReference type="ChEBI" id="CHEBI:65315"/>
        <dbReference type="ChEBI" id="CHEBI:87170"/>
        <dbReference type="ChEBI" id="CHEBI:456215"/>
        <dbReference type="EC" id="2.8.1.13"/>
    </reaction>
</comment>
<dbReference type="GO" id="GO:0005524">
    <property type="term" value="F:ATP binding"/>
    <property type="evidence" value="ECO:0007669"/>
    <property type="project" value="UniProtKB-KW"/>
</dbReference>
<dbReference type="FunFam" id="3.40.50.620:FF:000115">
    <property type="entry name" value="tRNA-specific 2-thiouridylase MnmA"/>
    <property type="match status" value="1"/>
</dbReference>
<dbReference type="Gene3D" id="2.30.30.280">
    <property type="entry name" value="Adenine nucleotide alpha hydrolases-like domains"/>
    <property type="match status" value="1"/>
</dbReference>
<feature type="active site" description="Nucleophile" evidence="9">
    <location>
        <position position="100"/>
    </location>
</feature>
<feature type="active site" description="Cysteine persulfide intermediate" evidence="9">
    <location>
        <position position="197"/>
    </location>
</feature>
<evidence type="ECO:0000313" key="13">
    <source>
        <dbReference type="Proteomes" id="UP000076079"/>
    </source>
</evidence>
<dbReference type="CDD" id="cd01998">
    <property type="entry name" value="MnmA_TRMU-like"/>
    <property type="match status" value="1"/>
</dbReference>
<evidence type="ECO:0000313" key="12">
    <source>
        <dbReference type="EMBL" id="AMY10616.1"/>
    </source>
</evidence>
<evidence type="ECO:0000256" key="8">
    <source>
        <dbReference type="ARBA" id="ARBA00051542"/>
    </source>
</evidence>
<evidence type="ECO:0000259" key="11">
    <source>
        <dbReference type="Pfam" id="PF20259"/>
    </source>
</evidence>
<dbReference type="GO" id="GO:0000049">
    <property type="term" value="F:tRNA binding"/>
    <property type="evidence" value="ECO:0007669"/>
    <property type="project" value="UniProtKB-KW"/>
</dbReference>
<keyword evidence="4 9" id="KW-0547">Nucleotide-binding</keyword>
<feature type="region of interest" description="Interaction with tRNA" evidence="9">
    <location>
        <begin position="147"/>
        <end position="149"/>
    </location>
</feature>
<dbReference type="EC" id="2.8.1.13" evidence="9"/>
<evidence type="ECO:0000256" key="7">
    <source>
        <dbReference type="ARBA" id="ARBA00023157"/>
    </source>
</evidence>
<organism evidence="12 13">
    <name type="scientific">Luteitalea pratensis</name>
    <dbReference type="NCBI Taxonomy" id="1855912"/>
    <lineage>
        <taxon>Bacteria</taxon>
        <taxon>Pseudomonadati</taxon>
        <taxon>Acidobacteriota</taxon>
        <taxon>Vicinamibacteria</taxon>
        <taxon>Vicinamibacterales</taxon>
        <taxon>Vicinamibacteraceae</taxon>
        <taxon>Luteitalea</taxon>
    </lineage>
</organism>
<dbReference type="OrthoDB" id="9800696at2"/>
<evidence type="ECO:0000256" key="4">
    <source>
        <dbReference type="ARBA" id="ARBA00022741"/>
    </source>
</evidence>
<keyword evidence="6 9" id="KW-0694">RNA-binding</keyword>
<dbReference type="InterPro" id="IPR046885">
    <property type="entry name" value="MnmA-like_C"/>
</dbReference>
<comment type="function">
    <text evidence="9">Catalyzes the 2-thiolation of uridine at the wobble position (U34) of tRNA, leading to the formation of s(2)U34.</text>
</comment>
<evidence type="ECO:0000256" key="6">
    <source>
        <dbReference type="ARBA" id="ARBA00022884"/>
    </source>
</evidence>
<evidence type="ECO:0000256" key="9">
    <source>
        <dbReference type="HAMAP-Rule" id="MF_00144"/>
    </source>
</evidence>
<keyword evidence="7 9" id="KW-1015">Disulfide bond</keyword>
<dbReference type="HAMAP" id="MF_00144">
    <property type="entry name" value="tRNA_thiouridyl_MnmA"/>
    <property type="match status" value="1"/>
</dbReference>
<keyword evidence="1 9" id="KW-0820">tRNA-binding</keyword>
<dbReference type="InterPro" id="IPR023382">
    <property type="entry name" value="MnmA-like_central_sf"/>
</dbReference>
<dbReference type="Pfam" id="PF20258">
    <property type="entry name" value="tRNA_Me_trans_C"/>
    <property type="match status" value="1"/>
</dbReference>
<evidence type="ECO:0000256" key="3">
    <source>
        <dbReference type="ARBA" id="ARBA00022694"/>
    </source>
</evidence>
<dbReference type="KEGG" id="abac:LuPra_03854"/>
<dbReference type="InterPro" id="IPR014729">
    <property type="entry name" value="Rossmann-like_a/b/a_fold"/>
</dbReference>
<dbReference type="Gene3D" id="3.40.50.620">
    <property type="entry name" value="HUPs"/>
    <property type="match status" value="1"/>
</dbReference>
<dbReference type="GO" id="GO:0005737">
    <property type="term" value="C:cytoplasm"/>
    <property type="evidence" value="ECO:0007669"/>
    <property type="project" value="UniProtKB-SubCell"/>
</dbReference>
<feature type="domain" description="tRNA-specific 2-thiouridylase MnmA-like central" evidence="11">
    <location>
        <begin position="217"/>
        <end position="270"/>
    </location>
</feature>
<keyword evidence="5 9" id="KW-0067">ATP-binding</keyword>
<dbReference type="NCBIfam" id="NF001138">
    <property type="entry name" value="PRK00143.1"/>
    <property type="match status" value="1"/>
</dbReference>
<feature type="site" description="Interaction with tRNA" evidence="9">
    <location>
        <position position="337"/>
    </location>
</feature>
<accession>A0A143PQG6</accession>
<proteinExistence type="inferred from homology"/>
<dbReference type="RefSeq" id="WP_110172235.1">
    <property type="nucleotide sequence ID" value="NZ_CP015136.1"/>
</dbReference>
<feature type="disulfide bond" description="Alternate" evidence="9">
    <location>
        <begin position="100"/>
        <end position="197"/>
    </location>
</feature>
<protein>
    <recommendedName>
        <fullName evidence="9">tRNA-specific 2-thiouridylase MnmA</fullName>
        <ecNumber evidence="9">2.8.1.13</ecNumber>
    </recommendedName>
</protein>
<feature type="domain" description="tRNA-specific 2-thiouridylase MnmA-like C-terminal" evidence="10">
    <location>
        <begin position="278"/>
        <end position="353"/>
    </location>
</feature>
<dbReference type="PANTHER" id="PTHR11933">
    <property type="entry name" value="TRNA 5-METHYLAMINOMETHYL-2-THIOURIDYLATE -METHYLTRANSFERASE"/>
    <property type="match status" value="1"/>
</dbReference>
<dbReference type="EMBL" id="CP015136">
    <property type="protein sequence ID" value="AMY10616.1"/>
    <property type="molecule type" value="Genomic_DNA"/>
</dbReference>
<comment type="similarity">
    <text evidence="9">Belongs to the MnmA/TRMU family.</text>
</comment>
<dbReference type="NCBIfam" id="TIGR00420">
    <property type="entry name" value="trmU"/>
    <property type="match status" value="1"/>
</dbReference>
<evidence type="ECO:0000256" key="2">
    <source>
        <dbReference type="ARBA" id="ARBA00022679"/>
    </source>
</evidence>
<sequence length="358" mass="38402">MRIAVAMSGGVDSSVAAALLAARGHDVVGLSMQLYDQQEGQVNFGTCCTIDDLHDARRVAGRLGIPHYIVNFESHFHAQVVTPFVDDYVAGRTPIPCTRCNSEVKFVTLLDRVAALDADRLATGHYVQSRQDESGRWRLLRGADHGKDQSYFLFALTQAQLARAIFPVGHMDKPSVRAYATDRQLPVANKPDSQEICFVPDGDQAAFVARAAGDRAPHPGRILDLAGQAIGRHDGVHHFTVGQRKGLRLSVGVPLYVVAIDAGTSEVVVGPRSALEARHCTVQEVNWVSGRVPEAPLRVDVQIRHRHPAAAASLLALGPAAVAVEFDAPQYAITPGQAAVFYDGDEVIGGGWIGSGNV</sequence>
<dbReference type="GO" id="GO:0103016">
    <property type="term" value="F:tRNA-uridine 2-sulfurtransferase activity"/>
    <property type="evidence" value="ECO:0007669"/>
    <property type="project" value="UniProtKB-EC"/>
</dbReference>
<dbReference type="InterPro" id="IPR004506">
    <property type="entry name" value="MnmA-like"/>
</dbReference>
<reference evidence="12 13" key="1">
    <citation type="journal article" date="2016" name="Genome Announc.">
        <title>First Complete Genome Sequence of a Subdivision 6 Acidobacterium Strain.</title>
        <authorList>
            <person name="Huang S."/>
            <person name="Vieira S."/>
            <person name="Bunk B."/>
            <person name="Riedel T."/>
            <person name="Sproer C."/>
            <person name="Overmann J."/>
        </authorList>
    </citation>
    <scope>NUCLEOTIDE SEQUENCE [LARGE SCALE GENOMIC DNA]</scope>
    <source>
        <strain evidence="13">DSM 100886 HEG_-6_39</strain>
    </source>
</reference>
<dbReference type="PATRIC" id="fig|1813736.3.peg.4060"/>
<gene>
    <name evidence="9 12" type="primary">mnmA</name>
    <name evidence="12" type="ORF">LuPra_03854</name>
</gene>
<feature type="binding site" evidence="9">
    <location>
        <position position="124"/>
    </location>
    <ligand>
        <name>ATP</name>
        <dbReference type="ChEBI" id="CHEBI:30616"/>
    </ligand>
</feature>
<feature type="binding site" evidence="9">
    <location>
        <position position="32"/>
    </location>
    <ligand>
        <name>ATP</name>
        <dbReference type="ChEBI" id="CHEBI:30616"/>
    </ligand>
</feature>
<dbReference type="FunFam" id="2.30.30.280:FF:000001">
    <property type="entry name" value="tRNA-specific 2-thiouridylase MnmA"/>
    <property type="match status" value="1"/>
</dbReference>
<feature type="binding site" evidence="9">
    <location>
        <begin position="6"/>
        <end position="13"/>
    </location>
    <ligand>
        <name>ATP</name>
        <dbReference type="ChEBI" id="CHEBI:30616"/>
    </ligand>
</feature>
<keyword evidence="13" id="KW-1185">Reference proteome</keyword>
<reference evidence="13" key="2">
    <citation type="submission" date="2016-04" db="EMBL/GenBank/DDBJ databases">
        <title>First Complete Genome Sequence of a Subdivision 6 Acidobacterium.</title>
        <authorList>
            <person name="Huang S."/>
            <person name="Vieira S."/>
            <person name="Bunk B."/>
            <person name="Riedel T."/>
            <person name="Sproeer C."/>
            <person name="Overmann J."/>
        </authorList>
    </citation>
    <scope>NUCLEOTIDE SEQUENCE [LARGE SCALE GENOMIC DNA]</scope>
    <source>
        <strain evidence="13">DSM 100886 HEG_-6_39</strain>
    </source>
</reference>
<dbReference type="Gene3D" id="2.40.30.10">
    <property type="entry name" value="Translation factors"/>
    <property type="match status" value="1"/>
</dbReference>
<name>A0A143PQG6_LUTPR</name>
<dbReference type="SUPFAM" id="SSF52402">
    <property type="entry name" value="Adenine nucleotide alpha hydrolases-like"/>
    <property type="match status" value="1"/>
</dbReference>
<dbReference type="InterPro" id="IPR046884">
    <property type="entry name" value="MnmA-like_central"/>
</dbReference>
<keyword evidence="3 9" id="KW-0819">tRNA processing</keyword>
<keyword evidence="9" id="KW-0963">Cytoplasm</keyword>
<comment type="subcellular location">
    <subcellularLocation>
        <location evidence="9">Cytoplasm</location>
    </subcellularLocation>
</comment>
<dbReference type="Pfam" id="PF20259">
    <property type="entry name" value="tRNA_Me_trans_M"/>
    <property type="match status" value="1"/>
</dbReference>
<evidence type="ECO:0000256" key="5">
    <source>
        <dbReference type="ARBA" id="ARBA00022840"/>
    </source>
</evidence>
<dbReference type="STRING" id="1855912.LuPra_03854"/>
<evidence type="ECO:0000259" key="10">
    <source>
        <dbReference type="Pfam" id="PF20258"/>
    </source>
</evidence>